<dbReference type="FunFam" id="3.40.33.10:FF:000002">
    <property type="entry name" value="Golgi-associated plant pathogenesis-related protein 1"/>
    <property type="match status" value="1"/>
</dbReference>
<evidence type="ECO:0000259" key="1">
    <source>
        <dbReference type="SMART" id="SM00198"/>
    </source>
</evidence>
<dbReference type="PROSITE" id="PS01009">
    <property type="entry name" value="CRISP_1"/>
    <property type="match status" value="1"/>
</dbReference>
<dbReference type="GO" id="GO:0005576">
    <property type="term" value="C:extracellular region"/>
    <property type="evidence" value="ECO:0007669"/>
    <property type="project" value="InterPro"/>
</dbReference>
<dbReference type="InterPro" id="IPR002413">
    <property type="entry name" value="V5_allergen-like"/>
</dbReference>
<dbReference type="AlphaFoldDB" id="A0A818T758"/>
<evidence type="ECO:0000313" key="5">
    <source>
        <dbReference type="EMBL" id="CAF3664180.1"/>
    </source>
</evidence>
<dbReference type="Gene3D" id="3.40.33.10">
    <property type="entry name" value="CAP"/>
    <property type="match status" value="1"/>
</dbReference>
<dbReference type="CDD" id="cd05382">
    <property type="entry name" value="CAP_GAPR1-like"/>
    <property type="match status" value="1"/>
</dbReference>
<dbReference type="Proteomes" id="UP000663874">
    <property type="component" value="Unassembled WGS sequence"/>
</dbReference>
<dbReference type="SUPFAM" id="SSF55797">
    <property type="entry name" value="PR-1-like"/>
    <property type="match status" value="1"/>
</dbReference>
<dbReference type="Proteomes" id="UP000663836">
    <property type="component" value="Unassembled WGS sequence"/>
</dbReference>
<proteinExistence type="predicted"/>
<gene>
    <name evidence="4" type="ORF">FNK824_LOCUS2622</name>
    <name evidence="6" type="ORF">JBS370_LOCUS8316</name>
    <name evidence="5" type="ORF">OTI717_LOCUS10126</name>
    <name evidence="2" type="ORF">RFH988_LOCUS974</name>
    <name evidence="3" type="ORF">ZHD862_LOCUS5295</name>
</gene>
<dbReference type="Proteomes" id="UP000663864">
    <property type="component" value="Unassembled WGS sequence"/>
</dbReference>
<comment type="caution">
    <text evidence="6">The sequence shown here is derived from an EMBL/GenBank/DDBJ whole genome shotgun (WGS) entry which is preliminary data.</text>
</comment>
<dbReference type="InterPro" id="IPR034113">
    <property type="entry name" value="SCP_GAPR1-like"/>
</dbReference>
<dbReference type="EMBL" id="CAJOAX010000897">
    <property type="protein sequence ID" value="CAF3664180.1"/>
    <property type="molecule type" value="Genomic_DNA"/>
</dbReference>
<feature type="domain" description="SCP" evidence="1">
    <location>
        <begin position="34"/>
        <end position="173"/>
    </location>
</feature>
<dbReference type="PRINTS" id="PR00837">
    <property type="entry name" value="V5TPXLIKE"/>
</dbReference>
<dbReference type="InterPro" id="IPR014044">
    <property type="entry name" value="CAP_dom"/>
</dbReference>
<organism evidence="6 7">
    <name type="scientific">Rotaria sordida</name>
    <dbReference type="NCBI Taxonomy" id="392033"/>
    <lineage>
        <taxon>Eukaryota</taxon>
        <taxon>Metazoa</taxon>
        <taxon>Spiralia</taxon>
        <taxon>Gnathifera</taxon>
        <taxon>Rotifera</taxon>
        <taxon>Eurotatoria</taxon>
        <taxon>Bdelloidea</taxon>
        <taxon>Philodinida</taxon>
        <taxon>Philodinidae</taxon>
        <taxon>Rotaria</taxon>
    </lineage>
</organism>
<evidence type="ECO:0000313" key="6">
    <source>
        <dbReference type="EMBL" id="CAF3682791.1"/>
    </source>
</evidence>
<accession>A0A818T758</accession>
<evidence type="ECO:0000313" key="3">
    <source>
        <dbReference type="EMBL" id="CAF0859300.1"/>
    </source>
</evidence>
<dbReference type="EMBL" id="CAJNOT010000139">
    <property type="protein sequence ID" value="CAF0859300.1"/>
    <property type="molecule type" value="Genomic_DNA"/>
</dbReference>
<dbReference type="InterPro" id="IPR018244">
    <property type="entry name" value="Allrgn_V5/Tpx1_CS"/>
</dbReference>
<dbReference type="Pfam" id="PF00188">
    <property type="entry name" value="CAP"/>
    <property type="match status" value="1"/>
</dbReference>
<dbReference type="InterPro" id="IPR035940">
    <property type="entry name" value="CAP_sf"/>
</dbReference>
<dbReference type="Proteomes" id="UP000663823">
    <property type="component" value="Unassembled WGS sequence"/>
</dbReference>
<dbReference type="InterPro" id="IPR001283">
    <property type="entry name" value="CRISP-related"/>
</dbReference>
<dbReference type="EMBL" id="CAJNOO010000018">
    <property type="protein sequence ID" value="CAF0745311.1"/>
    <property type="molecule type" value="Genomic_DNA"/>
</dbReference>
<sequence length="185" mass="21422">MNSVERPLIQRRVWNENLSLEQREAPIFTEAHRKFQNEALDIHNVLRARHCVPPLVLDEEINIRAQKYADQLASTNSKLIHSTDRGDQFGENLYVITRKHPITDISAAAVILTWYDEIKLYDYDHPGYKPSVGHFSQLVWKDTQKIGIAYAMAKEGHKMYVVAQYSPAGNYDFEYETCVLQPLCQ</sequence>
<dbReference type="PRINTS" id="PR00838">
    <property type="entry name" value="V5ALLERGEN"/>
</dbReference>
<protein>
    <recommendedName>
        <fullName evidence="1">SCP domain-containing protein</fullName>
    </recommendedName>
</protein>
<dbReference type="PANTHER" id="PTHR10334">
    <property type="entry name" value="CYSTEINE-RICH SECRETORY PROTEIN-RELATED"/>
    <property type="match status" value="1"/>
</dbReference>
<dbReference type="OrthoDB" id="337038at2759"/>
<evidence type="ECO:0000313" key="7">
    <source>
        <dbReference type="Proteomes" id="UP000663836"/>
    </source>
</evidence>
<dbReference type="Proteomes" id="UP000663882">
    <property type="component" value="Unassembled WGS sequence"/>
</dbReference>
<evidence type="ECO:0000313" key="4">
    <source>
        <dbReference type="EMBL" id="CAF3584920.1"/>
    </source>
</evidence>
<dbReference type="EMBL" id="CAJOBE010000162">
    <property type="protein sequence ID" value="CAF3584920.1"/>
    <property type="molecule type" value="Genomic_DNA"/>
</dbReference>
<name>A0A818T758_9BILA</name>
<evidence type="ECO:0000313" key="2">
    <source>
        <dbReference type="EMBL" id="CAF0745311.1"/>
    </source>
</evidence>
<dbReference type="EMBL" id="CAJOBD010000525">
    <property type="protein sequence ID" value="CAF3682791.1"/>
    <property type="molecule type" value="Genomic_DNA"/>
</dbReference>
<reference evidence="6" key="1">
    <citation type="submission" date="2021-02" db="EMBL/GenBank/DDBJ databases">
        <authorList>
            <person name="Nowell W R."/>
        </authorList>
    </citation>
    <scope>NUCLEOTIDE SEQUENCE</scope>
</reference>
<dbReference type="SMART" id="SM00198">
    <property type="entry name" value="SCP"/>
    <property type="match status" value="1"/>
</dbReference>